<dbReference type="InterPro" id="IPR012334">
    <property type="entry name" value="Pectin_lyas_fold"/>
</dbReference>
<dbReference type="InterPro" id="IPR000743">
    <property type="entry name" value="Glyco_hydro_28"/>
</dbReference>
<proteinExistence type="inferred from homology"/>
<gene>
    <name evidence="12" type="primary">LOC107417547</name>
</gene>
<keyword evidence="3" id="KW-0134">Cell wall</keyword>
<dbReference type="PROSITE" id="PS00502">
    <property type="entry name" value="POLYGALACTURONASE"/>
    <property type="match status" value="1"/>
</dbReference>
<evidence type="ECO:0000256" key="9">
    <source>
        <dbReference type="RuleBase" id="RU361169"/>
    </source>
</evidence>
<evidence type="ECO:0000256" key="6">
    <source>
        <dbReference type="ARBA" id="ARBA00023295"/>
    </source>
</evidence>
<dbReference type="InterPro" id="IPR006626">
    <property type="entry name" value="PbH1"/>
</dbReference>
<evidence type="ECO:0000256" key="8">
    <source>
        <dbReference type="PROSITE-ProRule" id="PRU10052"/>
    </source>
</evidence>
<feature type="active site" evidence="8">
    <location>
        <position position="252"/>
    </location>
</feature>
<evidence type="ECO:0000256" key="2">
    <source>
        <dbReference type="ARBA" id="ARBA00008834"/>
    </source>
</evidence>
<evidence type="ECO:0000256" key="5">
    <source>
        <dbReference type="ARBA" id="ARBA00022801"/>
    </source>
</evidence>
<feature type="chain" id="PRO_5046219026" evidence="10">
    <location>
        <begin position="23"/>
        <end position="403"/>
    </location>
</feature>
<keyword evidence="10" id="KW-0732">Signal</keyword>
<dbReference type="PANTHER" id="PTHR31375">
    <property type="match status" value="1"/>
</dbReference>
<accession>A0ABM4A1J0</accession>
<keyword evidence="11" id="KW-1185">Reference proteome</keyword>
<dbReference type="InterPro" id="IPR011050">
    <property type="entry name" value="Pectin_lyase_fold/virulence"/>
</dbReference>
<evidence type="ECO:0000256" key="4">
    <source>
        <dbReference type="ARBA" id="ARBA00022525"/>
    </source>
</evidence>
<dbReference type="RefSeq" id="XP_060670601.1">
    <property type="nucleotide sequence ID" value="XM_060814618.1"/>
</dbReference>
<keyword evidence="6 9" id="KW-0326">Glycosidase</keyword>
<evidence type="ECO:0000256" key="7">
    <source>
        <dbReference type="ARBA" id="ARBA00023316"/>
    </source>
</evidence>
<evidence type="ECO:0000256" key="3">
    <source>
        <dbReference type="ARBA" id="ARBA00022512"/>
    </source>
</evidence>
<dbReference type="GeneID" id="107417547"/>
<dbReference type="SUPFAM" id="SSF51126">
    <property type="entry name" value="Pectin lyase-like"/>
    <property type="match status" value="1"/>
</dbReference>
<evidence type="ECO:0000256" key="10">
    <source>
        <dbReference type="SAM" id="SignalP"/>
    </source>
</evidence>
<comment type="similarity">
    <text evidence="2 9">Belongs to the glycosyl hydrolase 28 family.</text>
</comment>
<dbReference type="Proteomes" id="UP001652623">
    <property type="component" value="Chromosome 2"/>
</dbReference>
<organism evidence="11 12">
    <name type="scientific">Ziziphus jujuba</name>
    <name type="common">Chinese jujube</name>
    <name type="synonym">Ziziphus sativa</name>
    <dbReference type="NCBI Taxonomy" id="326968"/>
    <lineage>
        <taxon>Eukaryota</taxon>
        <taxon>Viridiplantae</taxon>
        <taxon>Streptophyta</taxon>
        <taxon>Embryophyta</taxon>
        <taxon>Tracheophyta</taxon>
        <taxon>Spermatophyta</taxon>
        <taxon>Magnoliopsida</taxon>
        <taxon>eudicotyledons</taxon>
        <taxon>Gunneridae</taxon>
        <taxon>Pentapetalae</taxon>
        <taxon>rosids</taxon>
        <taxon>fabids</taxon>
        <taxon>Rosales</taxon>
        <taxon>Rhamnaceae</taxon>
        <taxon>Paliureae</taxon>
        <taxon>Ziziphus</taxon>
    </lineage>
</organism>
<dbReference type="Pfam" id="PF00295">
    <property type="entry name" value="Glyco_hydro_28"/>
    <property type="match status" value="1"/>
</dbReference>
<dbReference type="SMART" id="SM00710">
    <property type="entry name" value="PbH1"/>
    <property type="match status" value="4"/>
</dbReference>
<evidence type="ECO:0000313" key="11">
    <source>
        <dbReference type="Proteomes" id="UP001652623"/>
    </source>
</evidence>
<protein>
    <submittedName>
        <fullName evidence="12">Polygalacturonase-like isoform X1</fullName>
    </submittedName>
</protein>
<keyword evidence="7" id="KW-0961">Cell wall biogenesis/degradation</keyword>
<feature type="signal peptide" evidence="10">
    <location>
        <begin position="1"/>
        <end position="22"/>
    </location>
</feature>
<dbReference type="Gene3D" id="2.160.20.10">
    <property type="entry name" value="Single-stranded right-handed beta-helix, Pectin lyase-like"/>
    <property type="match status" value="1"/>
</dbReference>
<comment type="subcellular location">
    <subcellularLocation>
        <location evidence="1">Secreted</location>
        <location evidence="1">Cell wall</location>
    </subcellularLocation>
</comment>
<evidence type="ECO:0000256" key="1">
    <source>
        <dbReference type="ARBA" id="ARBA00004191"/>
    </source>
</evidence>
<sequence>MLMKIITLPATLLLILIFLASSASPDHHRKFNVHDFGAKGDGITDDSKAFNEAWKRACNSWEKHVVVLVPNSKYMLKPVNFSGPCNSDQITFKIKGKIVASENRSDYEKDTEHWLVFEEIHNLRVDGGGTGIFDGKGRVWWQTSCKVNRSLPCTSLPYAVTFIGCTKLRVENLKFRNAQKMHLSFERCEKVRALNLRLTAPEHSPNTDGIHVEGTHNINIRNCVMRTGDDCISIVSGSKNVRATDITCGPGHGISIGSLGARNSSANVSNVFVNRAIFSGTTNGLRIKTWQGGSGYAKKIRFENITMHNVTNPIIIDQYYCDQVEPCQEQVSAVQISKVVYRSIQGTSSAGEAIRFNCSKHFPCQGILLEDINLKSYGDVRQSAKASCSNVKFKIKGKASPSC</sequence>
<name>A0ABM4A1J0_ZIZJJ</name>
<reference evidence="12" key="1">
    <citation type="submission" date="2025-08" db="UniProtKB">
        <authorList>
            <consortium name="RefSeq"/>
        </authorList>
    </citation>
    <scope>IDENTIFICATION</scope>
    <source>
        <tissue evidence="12">Seedling</tissue>
    </source>
</reference>
<keyword evidence="4" id="KW-0964">Secreted</keyword>
<evidence type="ECO:0000313" key="12">
    <source>
        <dbReference type="RefSeq" id="XP_060670601.1"/>
    </source>
</evidence>
<keyword evidence="5 9" id="KW-0378">Hydrolase</keyword>